<dbReference type="EMBL" id="BAABBU010000017">
    <property type="protein sequence ID" value="GAA4141454.1"/>
    <property type="molecule type" value="Genomic_DNA"/>
</dbReference>
<comment type="caution">
    <text evidence="2">The sequence shown here is derived from an EMBL/GenBank/DDBJ whole genome shotgun (WGS) entry which is preliminary data.</text>
</comment>
<gene>
    <name evidence="2" type="ORF">GCM10022285_41870</name>
</gene>
<evidence type="ECO:0000313" key="2">
    <source>
        <dbReference type="EMBL" id="GAA4141454.1"/>
    </source>
</evidence>
<dbReference type="Proteomes" id="UP001501845">
    <property type="component" value="Unassembled WGS sequence"/>
</dbReference>
<proteinExistence type="predicted"/>
<reference evidence="3" key="1">
    <citation type="journal article" date="2019" name="Int. J. Syst. Evol. Microbiol.">
        <title>The Global Catalogue of Microorganisms (GCM) 10K type strain sequencing project: providing services to taxonomists for standard genome sequencing and annotation.</title>
        <authorList>
            <consortium name="The Broad Institute Genomics Platform"/>
            <consortium name="The Broad Institute Genome Sequencing Center for Infectious Disease"/>
            <person name="Wu L."/>
            <person name="Ma J."/>
        </authorList>
    </citation>
    <scope>NUCLEOTIDE SEQUENCE [LARGE SCALE GENOMIC DNA]</scope>
    <source>
        <strain evidence="3">JCM 17589</strain>
    </source>
</reference>
<keyword evidence="3" id="KW-1185">Reference proteome</keyword>
<protein>
    <submittedName>
        <fullName evidence="2">Uncharacterized protein</fullName>
    </submittedName>
</protein>
<feature type="region of interest" description="Disordered" evidence="1">
    <location>
        <begin position="1"/>
        <end position="30"/>
    </location>
</feature>
<sequence length="104" mass="11528">MASGPEDSAQPAAARTTTGDRRAVRAIGRGKERTAHFSWGTVRRGPALRTGRQCHTLRQGAEEFNSLRRRAVTARFRISGRLPQFLCEYGDLSVRAPARPIPVR</sequence>
<accession>A0ABP7YV81</accession>
<evidence type="ECO:0000313" key="3">
    <source>
        <dbReference type="Proteomes" id="UP001501845"/>
    </source>
</evidence>
<name>A0ABP7YV81_9ACTN</name>
<feature type="compositionally biased region" description="Basic and acidic residues" evidence="1">
    <location>
        <begin position="18"/>
        <end position="30"/>
    </location>
</feature>
<evidence type="ECO:0000256" key="1">
    <source>
        <dbReference type="SAM" id="MobiDB-lite"/>
    </source>
</evidence>
<organism evidence="2 3">
    <name type="scientific">Streptomyces tunisiensis</name>
    <dbReference type="NCBI Taxonomy" id="948699"/>
    <lineage>
        <taxon>Bacteria</taxon>
        <taxon>Bacillati</taxon>
        <taxon>Actinomycetota</taxon>
        <taxon>Actinomycetes</taxon>
        <taxon>Kitasatosporales</taxon>
        <taxon>Streptomycetaceae</taxon>
        <taxon>Streptomyces</taxon>
    </lineage>
</organism>